<feature type="domain" description="CRAL/TRIO N-terminal" evidence="1">
    <location>
        <begin position="2"/>
        <end position="27"/>
    </location>
</feature>
<dbReference type="SUPFAM" id="SSF46938">
    <property type="entry name" value="CRAL/TRIO N-terminal domain"/>
    <property type="match status" value="1"/>
</dbReference>
<gene>
    <name evidence="2" type="ORF">X975_02361</name>
</gene>
<dbReference type="Pfam" id="PF03765">
    <property type="entry name" value="CRAL_TRIO_N"/>
    <property type="match status" value="1"/>
</dbReference>
<reference evidence="2 3" key="1">
    <citation type="submission" date="2013-11" db="EMBL/GenBank/DDBJ databases">
        <title>Genome sequencing of Stegodyphus mimosarum.</title>
        <authorList>
            <person name="Bechsgaard J."/>
        </authorList>
    </citation>
    <scope>NUCLEOTIDE SEQUENCE [LARGE SCALE GENOMIC DNA]</scope>
</reference>
<evidence type="ECO:0000313" key="3">
    <source>
        <dbReference type="Proteomes" id="UP000054359"/>
    </source>
</evidence>
<dbReference type="Proteomes" id="UP000054359">
    <property type="component" value="Unassembled WGS sequence"/>
</dbReference>
<feature type="non-terminal residue" evidence="2">
    <location>
        <position position="132"/>
    </location>
</feature>
<name>A0A087T0X4_STEMI</name>
<dbReference type="PANTHER" id="PTHR10174:SF130">
    <property type="entry name" value="ALPHA-TOCOPHEROL TRANSFER PROTEIN-LIKE"/>
    <property type="match status" value="1"/>
</dbReference>
<dbReference type="Gene3D" id="1.20.5.1200">
    <property type="entry name" value="Alpha-tocopherol transfer"/>
    <property type="match status" value="1"/>
</dbReference>
<protein>
    <submittedName>
        <fullName evidence="2">Alpha-tocopherol transfer protein-like protein</fullName>
    </submittedName>
</protein>
<dbReference type="Gene3D" id="3.40.525.10">
    <property type="entry name" value="CRAL-TRIO lipid binding domain"/>
    <property type="match status" value="1"/>
</dbReference>
<dbReference type="SUPFAM" id="SSF52087">
    <property type="entry name" value="CRAL/TRIO domain"/>
    <property type="match status" value="1"/>
</dbReference>
<evidence type="ECO:0000259" key="1">
    <source>
        <dbReference type="SMART" id="SM01100"/>
    </source>
</evidence>
<proteinExistence type="predicted"/>
<dbReference type="GO" id="GO:0016020">
    <property type="term" value="C:membrane"/>
    <property type="evidence" value="ECO:0007669"/>
    <property type="project" value="TreeGrafter"/>
</dbReference>
<dbReference type="InterPro" id="IPR011074">
    <property type="entry name" value="CRAL/TRIO_N_dom"/>
</dbReference>
<keyword evidence="3" id="KW-1185">Reference proteome</keyword>
<dbReference type="OrthoDB" id="1434354at2759"/>
<organism evidence="2 3">
    <name type="scientific">Stegodyphus mimosarum</name>
    <name type="common">African social velvet spider</name>
    <dbReference type="NCBI Taxonomy" id="407821"/>
    <lineage>
        <taxon>Eukaryota</taxon>
        <taxon>Metazoa</taxon>
        <taxon>Ecdysozoa</taxon>
        <taxon>Arthropoda</taxon>
        <taxon>Chelicerata</taxon>
        <taxon>Arachnida</taxon>
        <taxon>Araneae</taxon>
        <taxon>Araneomorphae</taxon>
        <taxon>Entelegynae</taxon>
        <taxon>Eresoidea</taxon>
        <taxon>Eresidae</taxon>
        <taxon>Stegodyphus</taxon>
    </lineage>
</organism>
<sequence length="132" mass="15476">MEDSFLLRFLRVRKFDVQRALTTMLKYYKFNKEYSRIYTNFLPSEMRRILDMNVLTVLPKRHPCGALISYIKCGNLNLTEGTMIDVVALGIIITEIYLLQETAQVCGVHLIIDFKDCTFQQVYHILSIKFLT</sequence>
<dbReference type="Gene3D" id="1.10.8.20">
    <property type="entry name" value="N-terminal domain of phosphatidylinositol transfer protein sec14p"/>
    <property type="match status" value="1"/>
</dbReference>
<dbReference type="AlphaFoldDB" id="A0A087T0X4"/>
<dbReference type="InterPro" id="IPR036865">
    <property type="entry name" value="CRAL-TRIO_dom_sf"/>
</dbReference>
<dbReference type="GO" id="GO:1902936">
    <property type="term" value="F:phosphatidylinositol bisphosphate binding"/>
    <property type="evidence" value="ECO:0007669"/>
    <property type="project" value="TreeGrafter"/>
</dbReference>
<accession>A0A087T0X4</accession>
<dbReference type="InterPro" id="IPR036273">
    <property type="entry name" value="CRAL/TRIO_N_dom_sf"/>
</dbReference>
<dbReference type="EMBL" id="KK112884">
    <property type="protein sequence ID" value="KFM58763.1"/>
    <property type="molecule type" value="Genomic_DNA"/>
</dbReference>
<dbReference type="SMART" id="SM01100">
    <property type="entry name" value="CRAL_TRIO_N"/>
    <property type="match status" value="1"/>
</dbReference>
<dbReference type="STRING" id="407821.A0A087T0X4"/>
<dbReference type="PANTHER" id="PTHR10174">
    <property type="entry name" value="ALPHA-TOCOPHEROL TRANSFER PROTEIN-RELATED"/>
    <property type="match status" value="1"/>
</dbReference>
<evidence type="ECO:0000313" key="2">
    <source>
        <dbReference type="EMBL" id="KFM58763.1"/>
    </source>
</evidence>
<dbReference type="OMA" id="TEIYLLQ"/>